<dbReference type="Proteomes" id="UP000191931">
    <property type="component" value="Unassembled WGS sequence"/>
</dbReference>
<proteinExistence type="predicted"/>
<evidence type="ECO:0000313" key="2">
    <source>
        <dbReference type="Proteomes" id="UP000191931"/>
    </source>
</evidence>
<dbReference type="RefSeq" id="WP_080806742.1">
    <property type="nucleotide sequence ID" value="NZ_LT828555.1"/>
</dbReference>
<keyword evidence="2" id="KW-1185">Reference proteome</keyword>
<dbReference type="InterPro" id="IPR027417">
    <property type="entry name" value="P-loop_NTPase"/>
</dbReference>
<dbReference type="GO" id="GO:0006302">
    <property type="term" value="P:double-strand break repair"/>
    <property type="evidence" value="ECO:0007669"/>
    <property type="project" value="TreeGrafter"/>
</dbReference>
<protein>
    <recommendedName>
        <fullName evidence="3">Rad50/SbcC-type AAA domain-containing protein</fullName>
    </recommendedName>
</protein>
<evidence type="ECO:0000313" key="1">
    <source>
        <dbReference type="EMBL" id="SLM29650.1"/>
    </source>
</evidence>
<organism evidence="1 2">
    <name type="scientific">Desulfamplus magnetovallimortis</name>
    <dbReference type="NCBI Taxonomy" id="1246637"/>
    <lineage>
        <taxon>Bacteria</taxon>
        <taxon>Pseudomonadati</taxon>
        <taxon>Thermodesulfobacteriota</taxon>
        <taxon>Desulfobacteria</taxon>
        <taxon>Desulfobacterales</taxon>
        <taxon>Desulfobacteraceae</taxon>
        <taxon>Desulfamplus</taxon>
    </lineage>
</organism>
<dbReference type="PANTHER" id="PTHR32182">
    <property type="entry name" value="DNA REPLICATION AND REPAIR PROTEIN RECF"/>
    <property type="match status" value="1"/>
</dbReference>
<dbReference type="OrthoDB" id="7877292at2"/>
<dbReference type="STRING" id="1246637.MTBBW1_1910003"/>
<dbReference type="Gene3D" id="3.40.50.300">
    <property type="entry name" value="P-loop containing nucleotide triphosphate hydrolases"/>
    <property type="match status" value="1"/>
</dbReference>
<reference evidence="1 2" key="1">
    <citation type="submission" date="2017-03" db="EMBL/GenBank/DDBJ databases">
        <authorList>
            <person name="Afonso C.L."/>
            <person name="Miller P.J."/>
            <person name="Scott M.A."/>
            <person name="Spackman E."/>
            <person name="Goraichik I."/>
            <person name="Dimitrov K.M."/>
            <person name="Suarez D.L."/>
            <person name="Swayne D.E."/>
        </authorList>
    </citation>
    <scope>NUCLEOTIDE SEQUENCE [LARGE SCALE GENOMIC DNA]</scope>
    <source>
        <strain evidence="1">PRJEB14757</strain>
    </source>
</reference>
<dbReference type="GO" id="GO:0000731">
    <property type="term" value="P:DNA synthesis involved in DNA repair"/>
    <property type="evidence" value="ECO:0007669"/>
    <property type="project" value="TreeGrafter"/>
</dbReference>
<gene>
    <name evidence="1" type="ORF">MTBBW1_1910003</name>
</gene>
<dbReference type="AlphaFoldDB" id="A0A1W1HAZ3"/>
<accession>A0A1W1HAZ3</accession>
<evidence type="ECO:0008006" key="3">
    <source>
        <dbReference type="Google" id="ProtNLM"/>
    </source>
</evidence>
<sequence>MNNDSLDNLKIEEQVEKYGKAVRIENIRLTNYKFFHGEFDLPVNGKSLLVYGEHGSGKSSVYNALELLTENSFTDFEKNRNIFAQDGEVLVEFGFTNGQELIISSDLEEMPDHVGFIPGLSIFKPMLDYKKLLSVHYASQVNQDKINLYYMFRKLLENYPVEYQGKKTILAEIEDYNEYFESLENVLKKELLKETNKYLERYFKADFIIDKFDFKTKIDRNNSTATPVINLLLDYKEHAIEKYHTFLNEARLSALAISIYMVAIKNLIDTLKNDSLKIIVLDDLLISLDMGNRLKLLEILKNEFSEFQIFFFTHDKGLYEIYKDKLDWKKYEFYLDDHDEIPGVIVKHGNSEIEMAKVFYAQKEYDACALLLRKGFEKTIKNYLTPKEQLGKNCEKLNLSNLINRAISKTNDEAKTILEKSNSDRQHILNPLCHINTKNIYSEELKNAISDLAKLKDLLR</sequence>
<dbReference type="SUPFAM" id="SSF52540">
    <property type="entry name" value="P-loop containing nucleoside triphosphate hydrolases"/>
    <property type="match status" value="1"/>
</dbReference>
<dbReference type="EMBL" id="FWEV01000103">
    <property type="protein sequence ID" value="SLM29650.1"/>
    <property type="molecule type" value="Genomic_DNA"/>
</dbReference>
<name>A0A1W1HAZ3_9BACT</name>
<dbReference type="PANTHER" id="PTHR32182:SF0">
    <property type="entry name" value="DNA REPLICATION AND REPAIR PROTEIN RECF"/>
    <property type="match status" value="1"/>
</dbReference>